<dbReference type="NCBIfam" id="TIGR00964">
    <property type="entry name" value="secE_bact"/>
    <property type="match status" value="1"/>
</dbReference>
<evidence type="ECO:0000256" key="10">
    <source>
        <dbReference type="SAM" id="MobiDB-lite"/>
    </source>
</evidence>
<dbReference type="PANTHER" id="PTHR33910">
    <property type="entry name" value="PROTEIN TRANSLOCASE SUBUNIT SECE"/>
    <property type="match status" value="1"/>
</dbReference>
<comment type="subunit">
    <text evidence="9">Component of the Sec protein translocase complex. Heterotrimer consisting of SecY, SecE and SecG subunits. The heterotrimers can form oligomers, although 1 heterotrimer is thought to be able to translocate proteins. Interacts with the ribosome. Interacts with SecDF, and other proteins may be involved. Interacts with SecA.</text>
</comment>
<accession>A0A7C4VSK5</accession>
<keyword evidence="5 9" id="KW-0653">Protein transport</keyword>
<dbReference type="GO" id="GO:0009306">
    <property type="term" value="P:protein secretion"/>
    <property type="evidence" value="ECO:0007669"/>
    <property type="project" value="UniProtKB-UniRule"/>
</dbReference>
<feature type="transmembrane region" description="Helical" evidence="9">
    <location>
        <begin position="99"/>
        <end position="120"/>
    </location>
</feature>
<feature type="region of interest" description="Disordered" evidence="10">
    <location>
        <begin position="1"/>
        <end position="57"/>
    </location>
</feature>
<keyword evidence="3 9" id="KW-1003">Cell membrane</keyword>
<evidence type="ECO:0000313" key="11">
    <source>
        <dbReference type="EMBL" id="HGU34533.1"/>
    </source>
</evidence>
<feature type="compositionally biased region" description="Basic and acidic residues" evidence="10">
    <location>
        <begin position="7"/>
        <end position="27"/>
    </location>
</feature>
<dbReference type="GO" id="GO:0043952">
    <property type="term" value="P:protein transport by the Sec complex"/>
    <property type="evidence" value="ECO:0007669"/>
    <property type="project" value="UniProtKB-UniRule"/>
</dbReference>
<evidence type="ECO:0000256" key="2">
    <source>
        <dbReference type="ARBA" id="ARBA00022448"/>
    </source>
</evidence>
<feature type="compositionally biased region" description="Polar residues" evidence="10">
    <location>
        <begin position="36"/>
        <end position="53"/>
    </location>
</feature>
<dbReference type="HAMAP" id="MF_00422">
    <property type="entry name" value="SecE"/>
    <property type="match status" value="1"/>
</dbReference>
<dbReference type="EMBL" id="DSUH01000388">
    <property type="protein sequence ID" value="HGU34533.1"/>
    <property type="molecule type" value="Genomic_DNA"/>
</dbReference>
<dbReference type="PANTHER" id="PTHR33910:SF1">
    <property type="entry name" value="PROTEIN TRANSLOCASE SUBUNIT SECE"/>
    <property type="match status" value="1"/>
</dbReference>
<keyword evidence="7 9" id="KW-0811">Translocation</keyword>
<dbReference type="InterPro" id="IPR038379">
    <property type="entry name" value="SecE_sf"/>
</dbReference>
<comment type="subcellular location">
    <subcellularLocation>
        <location evidence="9">Cell membrane</location>
        <topology evidence="9">Single-pass membrane protein</topology>
    </subcellularLocation>
    <subcellularLocation>
        <location evidence="1">Membrane</location>
    </subcellularLocation>
</comment>
<dbReference type="Gene3D" id="1.20.5.1030">
    <property type="entry name" value="Preprotein translocase secy subunit"/>
    <property type="match status" value="1"/>
</dbReference>
<keyword evidence="8 9" id="KW-0472">Membrane</keyword>
<evidence type="ECO:0000256" key="1">
    <source>
        <dbReference type="ARBA" id="ARBA00004370"/>
    </source>
</evidence>
<comment type="function">
    <text evidence="9">Essential subunit of the Sec protein translocation channel SecYEG. Clamps together the 2 halves of SecY. May contact the channel plug during translocation.</text>
</comment>
<dbReference type="InterPro" id="IPR005807">
    <property type="entry name" value="SecE_bac"/>
</dbReference>
<dbReference type="AlphaFoldDB" id="A0A7C4VSK5"/>
<sequence length="133" mass="14551">MGRLLKKKDPAQKKKKQGEGEDRRDSQQEASPAVHSLSSSGQAVAARESSSPATLGKLPIDRSRFSALTGNRYIANSIQFLREVRVELKKVTWPTRKQTIGSTIAVIVLVLIISLFLGLIDIGLSSLLQLIVK</sequence>
<organism evidence="11">
    <name type="scientific">Desulfatirhabdium butyrativorans</name>
    <dbReference type="NCBI Taxonomy" id="340467"/>
    <lineage>
        <taxon>Bacteria</taxon>
        <taxon>Pseudomonadati</taxon>
        <taxon>Thermodesulfobacteriota</taxon>
        <taxon>Desulfobacteria</taxon>
        <taxon>Desulfobacterales</taxon>
        <taxon>Desulfatirhabdiaceae</taxon>
        <taxon>Desulfatirhabdium</taxon>
    </lineage>
</organism>
<evidence type="ECO:0000256" key="4">
    <source>
        <dbReference type="ARBA" id="ARBA00022692"/>
    </source>
</evidence>
<evidence type="ECO:0000256" key="7">
    <source>
        <dbReference type="ARBA" id="ARBA00023010"/>
    </source>
</evidence>
<dbReference type="GO" id="GO:0005886">
    <property type="term" value="C:plasma membrane"/>
    <property type="evidence" value="ECO:0007669"/>
    <property type="project" value="UniProtKB-SubCell"/>
</dbReference>
<comment type="similarity">
    <text evidence="9">Belongs to the SecE/SEC61-gamma family.</text>
</comment>
<keyword evidence="2 9" id="KW-0813">Transport</keyword>
<evidence type="ECO:0000256" key="6">
    <source>
        <dbReference type="ARBA" id="ARBA00022989"/>
    </source>
</evidence>
<evidence type="ECO:0000256" key="5">
    <source>
        <dbReference type="ARBA" id="ARBA00022927"/>
    </source>
</evidence>
<evidence type="ECO:0000256" key="9">
    <source>
        <dbReference type="HAMAP-Rule" id="MF_00422"/>
    </source>
</evidence>
<keyword evidence="4 9" id="KW-0812">Transmembrane</keyword>
<keyword evidence="6 9" id="KW-1133">Transmembrane helix</keyword>
<dbReference type="GO" id="GO:0006605">
    <property type="term" value="P:protein targeting"/>
    <property type="evidence" value="ECO:0007669"/>
    <property type="project" value="UniProtKB-UniRule"/>
</dbReference>
<proteinExistence type="inferred from homology"/>
<dbReference type="Pfam" id="PF00584">
    <property type="entry name" value="SecE"/>
    <property type="match status" value="1"/>
</dbReference>
<evidence type="ECO:0000256" key="3">
    <source>
        <dbReference type="ARBA" id="ARBA00022475"/>
    </source>
</evidence>
<dbReference type="PROSITE" id="PS01067">
    <property type="entry name" value="SECE_SEC61G"/>
    <property type="match status" value="1"/>
</dbReference>
<comment type="caution">
    <text evidence="11">The sequence shown here is derived from an EMBL/GenBank/DDBJ whole genome shotgun (WGS) entry which is preliminary data.</text>
</comment>
<reference evidence="11" key="1">
    <citation type="journal article" date="2020" name="mSystems">
        <title>Genome- and Community-Level Interaction Insights into Carbon Utilization and Element Cycling Functions of Hydrothermarchaeota in Hydrothermal Sediment.</title>
        <authorList>
            <person name="Zhou Z."/>
            <person name="Liu Y."/>
            <person name="Xu W."/>
            <person name="Pan J."/>
            <person name="Luo Z.H."/>
            <person name="Li M."/>
        </authorList>
    </citation>
    <scope>NUCLEOTIDE SEQUENCE [LARGE SCALE GENOMIC DNA]</scope>
    <source>
        <strain evidence="11">SpSt-477</strain>
    </source>
</reference>
<dbReference type="GO" id="GO:0008320">
    <property type="term" value="F:protein transmembrane transporter activity"/>
    <property type="evidence" value="ECO:0007669"/>
    <property type="project" value="UniProtKB-UniRule"/>
</dbReference>
<evidence type="ECO:0000256" key="8">
    <source>
        <dbReference type="ARBA" id="ARBA00023136"/>
    </source>
</evidence>
<dbReference type="InterPro" id="IPR001901">
    <property type="entry name" value="Translocase_SecE/Sec61-g"/>
</dbReference>
<gene>
    <name evidence="9 11" type="primary">secE</name>
    <name evidence="11" type="ORF">ENS29_17060</name>
</gene>
<dbReference type="GO" id="GO:0065002">
    <property type="term" value="P:intracellular protein transmembrane transport"/>
    <property type="evidence" value="ECO:0007669"/>
    <property type="project" value="UniProtKB-UniRule"/>
</dbReference>
<name>A0A7C4VSK5_9BACT</name>
<protein>
    <recommendedName>
        <fullName evidence="9">Protein translocase subunit SecE</fullName>
    </recommendedName>
</protein>